<feature type="compositionally biased region" description="Polar residues" evidence="1">
    <location>
        <begin position="10"/>
        <end position="22"/>
    </location>
</feature>
<dbReference type="STRING" id="1531966.A0A0A1T2I0"/>
<dbReference type="SUPFAM" id="SSF51735">
    <property type="entry name" value="NAD(P)-binding Rossmann-fold domains"/>
    <property type="match status" value="1"/>
</dbReference>
<name>A0A0A1T2I0_9HYPO</name>
<keyword evidence="4" id="KW-1185">Reference proteome</keyword>
<accession>A0A0A1T2I0</accession>
<dbReference type="EMBL" id="CDHN01000002">
    <property type="protein sequence ID" value="CEJ88854.1"/>
    <property type="molecule type" value="Genomic_DNA"/>
</dbReference>
<dbReference type="Pfam" id="PF13460">
    <property type="entry name" value="NAD_binding_10"/>
    <property type="match status" value="1"/>
</dbReference>
<dbReference type="GO" id="GO:0004029">
    <property type="term" value="F:aldehyde dehydrogenase (NAD+) activity"/>
    <property type="evidence" value="ECO:0007669"/>
    <property type="project" value="TreeGrafter"/>
</dbReference>
<dbReference type="InterPro" id="IPR051783">
    <property type="entry name" value="NAD(P)-dependent_oxidoreduct"/>
</dbReference>
<organism evidence="3 4">
    <name type="scientific">[Torrubiella] hemipterigena</name>
    <dbReference type="NCBI Taxonomy" id="1531966"/>
    <lineage>
        <taxon>Eukaryota</taxon>
        <taxon>Fungi</taxon>
        <taxon>Dikarya</taxon>
        <taxon>Ascomycota</taxon>
        <taxon>Pezizomycotina</taxon>
        <taxon>Sordariomycetes</taxon>
        <taxon>Hypocreomycetidae</taxon>
        <taxon>Hypocreales</taxon>
        <taxon>Clavicipitaceae</taxon>
        <taxon>Clavicipitaceae incertae sedis</taxon>
        <taxon>'Torrubiella' clade</taxon>
    </lineage>
</organism>
<feature type="domain" description="NAD(P)-binding" evidence="2">
    <location>
        <begin position="37"/>
        <end position="123"/>
    </location>
</feature>
<evidence type="ECO:0000313" key="4">
    <source>
        <dbReference type="Proteomes" id="UP000039046"/>
    </source>
</evidence>
<evidence type="ECO:0000256" key="1">
    <source>
        <dbReference type="SAM" id="MobiDB-lite"/>
    </source>
</evidence>
<dbReference type="InterPro" id="IPR016040">
    <property type="entry name" value="NAD(P)-bd_dom"/>
</dbReference>
<dbReference type="Proteomes" id="UP000039046">
    <property type="component" value="Unassembled WGS sequence"/>
</dbReference>
<protein>
    <recommendedName>
        <fullName evidence="2">NAD(P)-binding domain-containing protein</fullName>
    </recommendedName>
</protein>
<gene>
    <name evidence="3" type="ORF">VHEMI04880</name>
</gene>
<dbReference type="GO" id="GO:0005737">
    <property type="term" value="C:cytoplasm"/>
    <property type="evidence" value="ECO:0007669"/>
    <property type="project" value="TreeGrafter"/>
</dbReference>
<feature type="region of interest" description="Disordered" evidence="1">
    <location>
        <begin position="1"/>
        <end position="22"/>
    </location>
</feature>
<reference evidence="3 4" key="1">
    <citation type="journal article" date="2015" name="Genome Announc.">
        <title>Draft Genome Sequence and Gene Annotation of the Entomopathogenic Fungus Verticillium hemipterigenum.</title>
        <authorList>
            <person name="Horn F."/>
            <person name="Habel A."/>
            <person name="Scharf D.H."/>
            <person name="Dworschak J."/>
            <person name="Brakhage A.A."/>
            <person name="Guthke R."/>
            <person name="Hertweck C."/>
            <person name="Linde J."/>
        </authorList>
    </citation>
    <scope>NUCLEOTIDE SEQUENCE [LARGE SCALE GENOMIC DNA]</scope>
</reference>
<dbReference type="HOGENOM" id="CLU_007383_12_2_1"/>
<dbReference type="AlphaFoldDB" id="A0A0A1T2I0"/>
<evidence type="ECO:0000313" key="3">
    <source>
        <dbReference type="EMBL" id="CEJ88854.1"/>
    </source>
</evidence>
<evidence type="ECO:0000259" key="2">
    <source>
        <dbReference type="Pfam" id="PF13460"/>
    </source>
</evidence>
<dbReference type="InterPro" id="IPR036291">
    <property type="entry name" value="NAD(P)-bd_dom_sf"/>
</dbReference>
<dbReference type="PANTHER" id="PTHR48079">
    <property type="entry name" value="PROTEIN YEEZ"/>
    <property type="match status" value="1"/>
</dbReference>
<proteinExistence type="predicted"/>
<dbReference type="Gene3D" id="3.40.50.720">
    <property type="entry name" value="NAD(P)-binding Rossmann-like Domain"/>
    <property type="match status" value="1"/>
</dbReference>
<sequence>MVQVRRKPSFLQTSSSSDRSNCDIPQTAMTVKIFLTGASGYIGGTALDYLHKAHPEYHCTLLVRTKQHGEVLKEKYPSAELLYGTLEDSDRVRDAAKDADVVVDTADSSDNVPGAVAIAKGLEEGHSAANPGYWIHLSGTGILMWYDIANGRGGDAPAADQIYHDVEGVEKLFNLPEDALHRNVDMLVQDAMSDSVRAMILSPPTIYDTGSGAINKRSIQIPDMVRATLRNGYAPIVGKGLTEWDNINVNDLGALYVKLVEATQDPSKNSNPDIFGRRAYFLVENGTHLWADVAKWIADECHRQGYLAESRTKVISQEEAGQLEGIATASFGLNSRGVAARAKQFLGWQPTGRALKDTIPEAVEEEARGLGLTPQYKHE</sequence>
<dbReference type="OrthoDB" id="10262413at2759"/>
<dbReference type="PANTHER" id="PTHR48079:SF6">
    <property type="entry name" value="NAD(P)-BINDING DOMAIN-CONTAINING PROTEIN-RELATED"/>
    <property type="match status" value="1"/>
</dbReference>